<dbReference type="Proteomes" id="UP000233556">
    <property type="component" value="Unassembled WGS sequence"/>
</dbReference>
<evidence type="ECO:0000313" key="1">
    <source>
        <dbReference type="EMBL" id="PKU39289.1"/>
    </source>
</evidence>
<dbReference type="EMBL" id="KZ506523">
    <property type="protein sequence ID" value="PKU39289.1"/>
    <property type="molecule type" value="Genomic_DNA"/>
</dbReference>
<sequence length="204" mass="22629">MKAKSISMPEHTSDEKSMLVKRYKAISLLHSALRYAGVRFTSPPCMRSKTKPDGNYEDELRCLKGTIKTRQANYARLQGSVLGSVLSNVFINDLDDGTQCNLSNFADNTKLGGAMDMLDGSAAHKRDLNRQEKWANRNFEAYNKSKCKFLHLEWNASLQPRQTGANCLGSRSEGPGRQVLLNQQCAYGSKKASFNLGSISVASR</sequence>
<accession>A0A2I0TZU7</accession>
<evidence type="ECO:0000313" key="2">
    <source>
        <dbReference type="Proteomes" id="UP000233556"/>
    </source>
</evidence>
<name>A0A2I0TZU7_LIMLA</name>
<gene>
    <name evidence="1" type="ORF">llap_10408</name>
</gene>
<evidence type="ECO:0008006" key="3">
    <source>
        <dbReference type="Google" id="ProtNLM"/>
    </source>
</evidence>
<protein>
    <recommendedName>
        <fullName evidence="3">Rna-directed dna polymerase from mobile element jockey-like</fullName>
    </recommendedName>
</protein>
<dbReference type="PANTHER" id="PTHR33332">
    <property type="entry name" value="REVERSE TRANSCRIPTASE DOMAIN-CONTAINING PROTEIN"/>
    <property type="match status" value="1"/>
</dbReference>
<proteinExistence type="predicted"/>
<reference evidence="2" key="2">
    <citation type="submission" date="2017-12" db="EMBL/GenBank/DDBJ databases">
        <title>Genome sequence of the Bar-tailed Godwit (Limosa lapponica baueri).</title>
        <authorList>
            <person name="Lima N.C.B."/>
            <person name="Parody-Merino A.M."/>
            <person name="Battley P.F."/>
            <person name="Fidler A.E."/>
            <person name="Prosdocimi F."/>
        </authorList>
    </citation>
    <scope>NUCLEOTIDE SEQUENCE [LARGE SCALE GENOMIC DNA]</scope>
</reference>
<keyword evidence="2" id="KW-1185">Reference proteome</keyword>
<dbReference type="OrthoDB" id="416454at2759"/>
<dbReference type="AlphaFoldDB" id="A0A2I0TZU7"/>
<organism evidence="1 2">
    <name type="scientific">Limosa lapponica baueri</name>
    <dbReference type="NCBI Taxonomy" id="1758121"/>
    <lineage>
        <taxon>Eukaryota</taxon>
        <taxon>Metazoa</taxon>
        <taxon>Chordata</taxon>
        <taxon>Craniata</taxon>
        <taxon>Vertebrata</taxon>
        <taxon>Euteleostomi</taxon>
        <taxon>Archelosauria</taxon>
        <taxon>Archosauria</taxon>
        <taxon>Dinosauria</taxon>
        <taxon>Saurischia</taxon>
        <taxon>Theropoda</taxon>
        <taxon>Coelurosauria</taxon>
        <taxon>Aves</taxon>
        <taxon>Neognathae</taxon>
        <taxon>Neoaves</taxon>
        <taxon>Charadriiformes</taxon>
        <taxon>Scolopacidae</taxon>
        <taxon>Limosa</taxon>
    </lineage>
</organism>
<reference evidence="2" key="1">
    <citation type="submission" date="2017-11" db="EMBL/GenBank/DDBJ databases">
        <authorList>
            <person name="Lima N.C."/>
            <person name="Parody-Merino A.M."/>
            <person name="Battley P.F."/>
            <person name="Fidler A.E."/>
            <person name="Prosdocimi F."/>
        </authorList>
    </citation>
    <scope>NUCLEOTIDE SEQUENCE [LARGE SCALE GENOMIC DNA]</scope>
</reference>